<feature type="active site" evidence="1">
    <location>
        <position position="363"/>
    </location>
</feature>
<evidence type="ECO:0000256" key="1">
    <source>
        <dbReference type="PIRSR" id="PIRSR640198-1"/>
    </source>
</evidence>
<feature type="domain" description="Fido" evidence="3">
    <location>
        <begin position="259"/>
        <end position="423"/>
    </location>
</feature>
<proteinExistence type="predicted"/>
<reference evidence="4 5" key="1">
    <citation type="submission" date="2019-12" db="EMBL/GenBank/DDBJ databases">
        <authorList>
            <person name="Floudas D."/>
            <person name="Bentzer J."/>
            <person name="Ahren D."/>
            <person name="Johansson T."/>
            <person name="Persson P."/>
            <person name="Tunlid A."/>
        </authorList>
    </citation>
    <scope>NUCLEOTIDE SEQUENCE [LARGE SCALE GENOMIC DNA]</scope>
    <source>
        <strain evidence="4 5">CBS 102.39</strain>
    </source>
</reference>
<keyword evidence="2" id="KW-0547">Nucleotide-binding</keyword>
<dbReference type="PROSITE" id="PS51459">
    <property type="entry name" value="FIDO"/>
    <property type="match status" value="1"/>
</dbReference>
<dbReference type="InterPro" id="IPR040198">
    <property type="entry name" value="Fido_containing"/>
</dbReference>
<dbReference type="Gene3D" id="1.10.3290.10">
    <property type="entry name" value="Fido-like domain"/>
    <property type="match status" value="1"/>
</dbReference>
<sequence length="451" mass="51505">MSDSHFLCLVNKERPRLELDYQSVQISSVNLLGTGLTDQLPLSLTQIDASDGNLCAKSARLWESLLERHRVPYVLLRVADMRMSLGSKVTAIALYEEVNSILGDVPLGKWIDEARLSCMKETAELLSFYKSDSAIFDPSLKWKPHVADQPFPDDECKLSDRDALEIEKHWKCLKCNKMEREYLRKQCLETNYIEGTFCFDGSTDRKIFMQGFETDTSILKDPIRGSVRCLDTALDILRDTEKALDEIYTFLDPDNPRELTVPLICSIHATLMKTSRVLYDESNYADKHLRYTNIGVTRQTSRVDVTVEIIRDDKAVRLQFCPWDEVDAELARFCKRFNEIIRHPSMDPFACAAWISHVFVTIHPFEDGNGRMSRILASIPLLRRGLPPICVSRSWQSAYVLNLNRVRCGDPTDPLRFLKLVDTLAYATDSALGTVGLTGMVHRADFDRTYL</sequence>
<feature type="binding site" evidence="2">
    <location>
        <begin position="367"/>
        <end position="374"/>
    </location>
    <ligand>
        <name>ATP</name>
        <dbReference type="ChEBI" id="CHEBI:30616"/>
    </ligand>
</feature>
<evidence type="ECO:0000259" key="3">
    <source>
        <dbReference type="PROSITE" id="PS51459"/>
    </source>
</evidence>
<evidence type="ECO:0000256" key="2">
    <source>
        <dbReference type="PIRSR" id="PIRSR640198-2"/>
    </source>
</evidence>
<dbReference type="PANTHER" id="PTHR13504:SF38">
    <property type="entry name" value="FIDO DOMAIN-CONTAINING PROTEIN"/>
    <property type="match status" value="1"/>
</dbReference>
<keyword evidence="5" id="KW-1185">Reference proteome</keyword>
<dbReference type="SUPFAM" id="SSF140931">
    <property type="entry name" value="Fic-like"/>
    <property type="match status" value="1"/>
</dbReference>
<keyword evidence="2" id="KW-0067">ATP-binding</keyword>
<dbReference type="InterPro" id="IPR003812">
    <property type="entry name" value="Fido"/>
</dbReference>
<dbReference type="PANTHER" id="PTHR13504">
    <property type="entry name" value="FIDO DOMAIN-CONTAINING PROTEIN DDB_G0283145"/>
    <property type="match status" value="1"/>
</dbReference>
<dbReference type="InterPro" id="IPR036597">
    <property type="entry name" value="Fido-like_dom_sf"/>
</dbReference>
<comment type="caution">
    <text evidence="4">The sequence shown here is derived from an EMBL/GenBank/DDBJ whole genome shotgun (WGS) entry which is preliminary data.</text>
</comment>
<dbReference type="Pfam" id="PF02661">
    <property type="entry name" value="Fic"/>
    <property type="match status" value="1"/>
</dbReference>
<dbReference type="GO" id="GO:0005524">
    <property type="term" value="F:ATP binding"/>
    <property type="evidence" value="ECO:0007669"/>
    <property type="project" value="UniProtKB-KW"/>
</dbReference>
<name>A0A8H4QJ55_9AGAR</name>
<gene>
    <name evidence="4" type="ORF">D9613_004540</name>
</gene>
<accession>A0A8H4QJ55</accession>
<dbReference type="Proteomes" id="UP000521872">
    <property type="component" value="Unassembled WGS sequence"/>
</dbReference>
<dbReference type="EMBL" id="JAACJL010000057">
    <property type="protein sequence ID" value="KAF4612107.1"/>
    <property type="molecule type" value="Genomic_DNA"/>
</dbReference>
<dbReference type="AlphaFoldDB" id="A0A8H4QJ55"/>
<evidence type="ECO:0000313" key="4">
    <source>
        <dbReference type="EMBL" id="KAF4612107.1"/>
    </source>
</evidence>
<evidence type="ECO:0000313" key="5">
    <source>
        <dbReference type="Proteomes" id="UP000521872"/>
    </source>
</evidence>
<organism evidence="4 5">
    <name type="scientific">Agrocybe pediades</name>
    <dbReference type="NCBI Taxonomy" id="84607"/>
    <lineage>
        <taxon>Eukaryota</taxon>
        <taxon>Fungi</taxon>
        <taxon>Dikarya</taxon>
        <taxon>Basidiomycota</taxon>
        <taxon>Agaricomycotina</taxon>
        <taxon>Agaricomycetes</taxon>
        <taxon>Agaricomycetidae</taxon>
        <taxon>Agaricales</taxon>
        <taxon>Agaricineae</taxon>
        <taxon>Strophariaceae</taxon>
        <taxon>Agrocybe</taxon>
    </lineage>
</organism>
<protein>
    <recommendedName>
        <fullName evidence="3">Fido domain-containing protein</fullName>
    </recommendedName>
</protein>